<proteinExistence type="predicted"/>
<evidence type="ECO:0000313" key="3">
    <source>
        <dbReference type="Proteomes" id="UP001499884"/>
    </source>
</evidence>
<name>A0ABP7EWH5_9ACTN</name>
<comment type="caution">
    <text evidence="2">The sequence shown here is derived from an EMBL/GenBank/DDBJ whole genome shotgun (WGS) entry which is preliminary data.</text>
</comment>
<reference evidence="3" key="1">
    <citation type="journal article" date="2019" name="Int. J. Syst. Evol. Microbiol.">
        <title>The Global Catalogue of Microorganisms (GCM) 10K type strain sequencing project: providing services to taxonomists for standard genome sequencing and annotation.</title>
        <authorList>
            <consortium name="The Broad Institute Genomics Platform"/>
            <consortium name="The Broad Institute Genome Sequencing Center for Infectious Disease"/>
            <person name="Wu L."/>
            <person name="Ma J."/>
        </authorList>
    </citation>
    <scope>NUCLEOTIDE SEQUENCE [LARGE SCALE GENOMIC DNA]</scope>
    <source>
        <strain evidence="3">JCM 30846</strain>
    </source>
</reference>
<keyword evidence="3" id="KW-1185">Reference proteome</keyword>
<dbReference type="EMBL" id="BAABEP010000013">
    <property type="protein sequence ID" value="GAA3725625.1"/>
    <property type="molecule type" value="Genomic_DNA"/>
</dbReference>
<organism evidence="2 3">
    <name type="scientific">Streptomyces tremellae</name>
    <dbReference type="NCBI Taxonomy" id="1124239"/>
    <lineage>
        <taxon>Bacteria</taxon>
        <taxon>Bacillati</taxon>
        <taxon>Actinomycetota</taxon>
        <taxon>Actinomycetes</taxon>
        <taxon>Kitasatosporales</taxon>
        <taxon>Streptomycetaceae</taxon>
        <taxon>Streptomyces</taxon>
    </lineage>
</organism>
<accession>A0ABP7EWH5</accession>
<protein>
    <submittedName>
        <fullName evidence="2">Uncharacterized protein</fullName>
    </submittedName>
</protein>
<sequence length="81" mass="8651">MREGGRGTLGPWRLGPPPATGFPRAFTAPRGPVRRAADAPGARNRYCTEPAGSRTVLRMRIITVSGTSSFTPCAPYITHVV</sequence>
<gene>
    <name evidence="2" type="ORF">GCM10023082_24530</name>
</gene>
<dbReference type="Proteomes" id="UP001499884">
    <property type="component" value="Unassembled WGS sequence"/>
</dbReference>
<feature type="region of interest" description="Disordered" evidence="1">
    <location>
        <begin position="1"/>
        <end position="46"/>
    </location>
</feature>
<evidence type="ECO:0000313" key="2">
    <source>
        <dbReference type="EMBL" id="GAA3725625.1"/>
    </source>
</evidence>
<evidence type="ECO:0000256" key="1">
    <source>
        <dbReference type="SAM" id="MobiDB-lite"/>
    </source>
</evidence>